<feature type="transmembrane region" description="Helical" evidence="10">
    <location>
        <begin position="127"/>
        <end position="147"/>
    </location>
</feature>
<keyword evidence="5" id="KW-0862">Zinc</keyword>
<sequence length="343" mass="36435">MSEHHPHDKHEGHEGHEGHDHDGNSHAAGHTAHDYSAHGDHDGHAHHHHHADAGPRLIWALLLTLGFAAVEAVTGFWSGSLALLGDAGHMVTDSASLALAAFAAWISKRPPTQRHTYGYGRVETLAALANVLFMVVVVVGISVMAVRRFLEPGVVNGEAVTIVAAIGLVLNIGVAWLLMHGEQTMNTRGALLHVLGDLLGSVAALVSGAVIMWTGWMTVDPLLSLLICALMLVSSLRLLREVLQALMEGVPVSLSTAEVGRRLAGVPGVASVHDLHIWTLSSNRIALSAHLVVESLAHWPAVLAASRQLLSEQGITHVTLQPEPLHNAVRWLAPGEQRGVPGS</sequence>
<evidence type="ECO:0000313" key="13">
    <source>
        <dbReference type="EMBL" id="NMQ28127.1"/>
    </source>
</evidence>
<keyword evidence="8 10" id="KW-0472">Membrane</keyword>
<keyword evidence="7" id="KW-0406">Ion transport</keyword>
<dbReference type="InterPro" id="IPR027469">
    <property type="entry name" value="Cation_efflux_TMD_sf"/>
</dbReference>
<dbReference type="RefSeq" id="WP_169066585.1">
    <property type="nucleotide sequence ID" value="NZ_SPMY01000026.1"/>
</dbReference>
<feature type="transmembrane region" description="Helical" evidence="10">
    <location>
        <begin position="89"/>
        <end position="106"/>
    </location>
</feature>
<evidence type="ECO:0000256" key="1">
    <source>
        <dbReference type="ARBA" id="ARBA00004141"/>
    </source>
</evidence>
<evidence type="ECO:0000256" key="10">
    <source>
        <dbReference type="SAM" id="Phobius"/>
    </source>
</evidence>
<dbReference type="Gene3D" id="1.20.1510.10">
    <property type="entry name" value="Cation efflux protein transmembrane domain"/>
    <property type="match status" value="1"/>
</dbReference>
<evidence type="ECO:0000313" key="14">
    <source>
        <dbReference type="Proteomes" id="UP000749010"/>
    </source>
</evidence>
<keyword evidence="3" id="KW-0813">Transport</keyword>
<feature type="compositionally biased region" description="Basic and acidic residues" evidence="9">
    <location>
        <begin position="1"/>
        <end position="24"/>
    </location>
</feature>
<dbReference type="Proteomes" id="UP000749010">
    <property type="component" value="Unassembled WGS sequence"/>
</dbReference>
<evidence type="ECO:0000256" key="2">
    <source>
        <dbReference type="ARBA" id="ARBA00008873"/>
    </source>
</evidence>
<dbReference type="InterPro" id="IPR027470">
    <property type="entry name" value="Cation_efflux_CTD"/>
</dbReference>
<dbReference type="InterPro" id="IPR050681">
    <property type="entry name" value="CDF/SLC30A"/>
</dbReference>
<feature type="transmembrane region" description="Helical" evidence="10">
    <location>
        <begin position="190"/>
        <end position="216"/>
    </location>
</feature>
<evidence type="ECO:0000256" key="3">
    <source>
        <dbReference type="ARBA" id="ARBA00022448"/>
    </source>
</evidence>
<comment type="caution">
    <text evidence="13">The sequence shown here is derived from an EMBL/GenBank/DDBJ whole genome shotgun (WGS) entry which is preliminary data.</text>
</comment>
<dbReference type="EMBL" id="SPMY01000026">
    <property type="protein sequence ID" value="NMQ28127.1"/>
    <property type="molecule type" value="Genomic_DNA"/>
</dbReference>
<protein>
    <submittedName>
        <fullName evidence="13">Cation transporter</fullName>
    </submittedName>
</protein>
<gene>
    <name evidence="13" type="ORF">E4Q23_10405</name>
</gene>
<comment type="similarity">
    <text evidence="2">Belongs to the cation diffusion facilitator (CDF) transporter (TC 2.A.4) family. SLC30A subfamily.</text>
</comment>
<keyword evidence="4 10" id="KW-0812">Transmembrane</keyword>
<dbReference type="InterPro" id="IPR002524">
    <property type="entry name" value="Cation_efflux"/>
</dbReference>
<organism evidence="13 14">
    <name type="scientific">Candidatus Accumulibacter phosphatis</name>
    <dbReference type="NCBI Taxonomy" id="327160"/>
    <lineage>
        <taxon>Bacteria</taxon>
        <taxon>Pseudomonadati</taxon>
        <taxon>Pseudomonadota</taxon>
        <taxon>Betaproteobacteria</taxon>
        <taxon>Candidatus Accumulibacter</taxon>
    </lineage>
</organism>
<dbReference type="NCBIfam" id="TIGR01297">
    <property type="entry name" value="CDF"/>
    <property type="match status" value="1"/>
</dbReference>
<evidence type="ECO:0000256" key="9">
    <source>
        <dbReference type="SAM" id="MobiDB-lite"/>
    </source>
</evidence>
<dbReference type="PANTHER" id="PTHR11562:SF17">
    <property type="entry name" value="RE54080P-RELATED"/>
    <property type="match status" value="1"/>
</dbReference>
<dbReference type="SUPFAM" id="SSF161111">
    <property type="entry name" value="Cation efflux protein transmembrane domain-like"/>
    <property type="match status" value="1"/>
</dbReference>
<feature type="transmembrane region" description="Helical" evidence="10">
    <location>
        <begin position="57"/>
        <end position="77"/>
    </location>
</feature>
<accession>A0ABX1TV23</accession>
<dbReference type="Pfam" id="PF01545">
    <property type="entry name" value="Cation_efflux"/>
    <property type="match status" value="1"/>
</dbReference>
<proteinExistence type="inferred from homology"/>
<evidence type="ECO:0000256" key="4">
    <source>
        <dbReference type="ARBA" id="ARBA00022692"/>
    </source>
</evidence>
<dbReference type="Pfam" id="PF16916">
    <property type="entry name" value="ZT_dimer"/>
    <property type="match status" value="1"/>
</dbReference>
<dbReference type="PANTHER" id="PTHR11562">
    <property type="entry name" value="CATION EFFLUX PROTEIN/ ZINC TRANSPORTER"/>
    <property type="match status" value="1"/>
</dbReference>
<feature type="region of interest" description="Disordered" evidence="9">
    <location>
        <begin position="1"/>
        <end position="49"/>
    </location>
</feature>
<evidence type="ECO:0000256" key="6">
    <source>
        <dbReference type="ARBA" id="ARBA00022989"/>
    </source>
</evidence>
<keyword evidence="6 10" id="KW-1133">Transmembrane helix</keyword>
<reference evidence="13 14" key="1">
    <citation type="submission" date="2019-03" db="EMBL/GenBank/DDBJ databases">
        <title>Metabolic reconstructions from genomes of highly enriched 'Candidatus Accumulibacter' and 'Candidatus Competibacter' bioreactor populations.</title>
        <authorList>
            <person name="Annavajhala M.K."/>
            <person name="Welles L."/>
            <person name="Abbas B."/>
            <person name="Sorokin D."/>
            <person name="Park H."/>
            <person name="Van Loosdrecht M."/>
            <person name="Chandran K."/>
        </authorList>
    </citation>
    <scope>NUCLEOTIDE SEQUENCE [LARGE SCALE GENOMIC DNA]</scope>
    <source>
        <strain evidence="13 14">SBR_S</strain>
    </source>
</reference>
<evidence type="ECO:0000256" key="5">
    <source>
        <dbReference type="ARBA" id="ARBA00022906"/>
    </source>
</evidence>
<keyword evidence="5" id="KW-0864">Zinc transport</keyword>
<feature type="domain" description="Cation efflux protein cytoplasmic" evidence="12">
    <location>
        <begin position="256"/>
        <end position="324"/>
    </location>
</feature>
<feature type="transmembrane region" description="Helical" evidence="10">
    <location>
        <begin position="159"/>
        <end position="178"/>
    </location>
</feature>
<feature type="domain" description="Cation efflux protein transmembrane" evidence="11">
    <location>
        <begin position="57"/>
        <end position="247"/>
    </location>
</feature>
<evidence type="ECO:0000256" key="7">
    <source>
        <dbReference type="ARBA" id="ARBA00023065"/>
    </source>
</evidence>
<evidence type="ECO:0000259" key="11">
    <source>
        <dbReference type="Pfam" id="PF01545"/>
    </source>
</evidence>
<evidence type="ECO:0000259" key="12">
    <source>
        <dbReference type="Pfam" id="PF16916"/>
    </source>
</evidence>
<feature type="transmembrane region" description="Helical" evidence="10">
    <location>
        <begin position="222"/>
        <end position="239"/>
    </location>
</feature>
<evidence type="ECO:0000256" key="8">
    <source>
        <dbReference type="ARBA" id="ARBA00023136"/>
    </source>
</evidence>
<feature type="compositionally biased region" description="Basic and acidic residues" evidence="9">
    <location>
        <begin position="31"/>
        <end position="43"/>
    </location>
</feature>
<keyword evidence="14" id="KW-1185">Reference proteome</keyword>
<name>A0ABX1TV23_9PROT</name>
<comment type="subcellular location">
    <subcellularLocation>
        <location evidence="1">Membrane</location>
        <topology evidence="1">Multi-pass membrane protein</topology>
    </subcellularLocation>
</comment>
<dbReference type="InterPro" id="IPR036837">
    <property type="entry name" value="Cation_efflux_CTD_sf"/>
</dbReference>
<dbReference type="SUPFAM" id="SSF160240">
    <property type="entry name" value="Cation efflux protein cytoplasmic domain-like"/>
    <property type="match status" value="1"/>
</dbReference>
<dbReference type="InterPro" id="IPR058533">
    <property type="entry name" value="Cation_efflux_TM"/>
</dbReference>